<evidence type="ECO:0000256" key="2">
    <source>
        <dbReference type="ARBA" id="ARBA00022729"/>
    </source>
</evidence>
<dbReference type="Pfam" id="PF07940">
    <property type="entry name" value="Hepar_II_III_C"/>
    <property type="match status" value="1"/>
</dbReference>
<dbReference type="Proteomes" id="UP001597120">
    <property type="component" value="Unassembled WGS sequence"/>
</dbReference>
<dbReference type="Gene3D" id="2.70.98.70">
    <property type="match status" value="1"/>
</dbReference>
<comment type="subcellular location">
    <subcellularLocation>
        <location evidence="1">Periplasm</location>
    </subcellularLocation>
</comment>
<evidence type="ECO:0000259" key="5">
    <source>
        <dbReference type="Pfam" id="PF07940"/>
    </source>
</evidence>
<evidence type="ECO:0000313" key="7">
    <source>
        <dbReference type="Proteomes" id="UP001597120"/>
    </source>
</evidence>
<evidence type="ECO:0000256" key="1">
    <source>
        <dbReference type="ARBA" id="ARBA00004418"/>
    </source>
</evidence>
<feature type="domain" description="Heparinase II/III-like C-terminal" evidence="5">
    <location>
        <begin position="404"/>
        <end position="507"/>
    </location>
</feature>
<name>A0ABW3D7L7_9BACL</name>
<accession>A0ABW3D7L7</accession>
<proteinExistence type="predicted"/>
<evidence type="ECO:0000256" key="3">
    <source>
        <dbReference type="ARBA" id="ARBA00022764"/>
    </source>
</evidence>
<dbReference type="PANTHER" id="PTHR39210:SF1">
    <property type="entry name" value="HEPARIN-SULFATE LYASE"/>
    <property type="match status" value="1"/>
</dbReference>
<dbReference type="Gene3D" id="1.50.10.100">
    <property type="entry name" value="Chondroitin AC/alginate lyase"/>
    <property type="match status" value="1"/>
</dbReference>
<dbReference type="InterPro" id="IPR008929">
    <property type="entry name" value="Chondroitin_lyas"/>
</dbReference>
<keyword evidence="4" id="KW-0456">Lyase</keyword>
<reference evidence="7" key="1">
    <citation type="journal article" date="2019" name="Int. J. Syst. Evol. Microbiol.">
        <title>The Global Catalogue of Microorganisms (GCM) 10K type strain sequencing project: providing services to taxonomists for standard genome sequencing and annotation.</title>
        <authorList>
            <consortium name="The Broad Institute Genomics Platform"/>
            <consortium name="The Broad Institute Genome Sequencing Center for Infectious Disease"/>
            <person name="Wu L."/>
            <person name="Ma J."/>
        </authorList>
    </citation>
    <scope>NUCLEOTIDE SEQUENCE [LARGE SCALE GENOMIC DNA]</scope>
    <source>
        <strain evidence="7">CCUG 57263</strain>
    </source>
</reference>
<dbReference type="RefSeq" id="WP_379286792.1">
    <property type="nucleotide sequence ID" value="NZ_JBHTIU010000022.1"/>
</dbReference>
<evidence type="ECO:0000313" key="6">
    <source>
        <dbReference type="EMBL" id="MFD0868704.1"/>
    </source>
</evidence>
<dbReference type="PANTHER" id="PTHR39210">
    <property type="entry name" value="HEPARIN-SULFATE LYASE"/>
    <property type="match status" value="1"/>
</dbReference>
<evidence type="ECO:0000256" key="4">
    <source>
        <dbReference type="ARBA" id="ARBA00023239"/>
    </source>
</evidence>
<organism evidence="6 7">
    <name type="scientific">Paenibacillus residui</name>
    <dbReference type="NCBI Taxonomy" id="629724"/>
    <lineage>
        <taxon>Bacteria</taxon>
        <taxon>Bacillati</taxon>
        <taxon>Bacillota</taxon>
        <taxon>Bacilli</taxon>
        <taxon>Bacillales</taxon>
        <taxon>Paenibacillaceae</taxon>
        <taxon>Paenibacillus</taxon>
    </lineage>
</organism>
<dbReference type="EMBL" id="JBHTIU010000022">
    <property type="protein sequence ID" value="MFD0868704.1"/>
    <property type="molecule type" value="Genomic_DNA"/>
</dbReference>
<gene>
    <name evidence="6" type="ORF">ACFQ03_06045</name>
</gene>
<protein>
    <submittedName>
        <fullName evidence="6">Heparinase II/III family protein</fullName>
    </submittedName>
</protein>
<dbReference type="SUPFAM" id="SSF48230">
    <property type="entry name" value="Chondroitin AC/alginate lyase"/>
    <property type="match status" value="1"/>
</dbReference>
<dbReference type="InterPro" id="IPR012480">
    <property type="entry name" value="Hepar_II_III_C"/>
</dbReference>
<comment type="caution">
    <text evidence="6">The sequence shown here is derived from an EMBL/GenBank/DDBJ whole genome shotgun (WGS) entry which is preliminary data.</text>
</comment>
<keyword evidence="7" id="KW-1185">Reference proteome</keyword>
<keyword evidence="2" id="KW-0732">Signal</keyword>
<keyword evidence="3" id="KW-0574">Periplasm</keyword>
<sequence>MYPLGTAEWKNDLRWRVSNYDWAGRALALLKEEMEPVLELPLDIPLMPSGFVHNYFCPDDGARLQRIDRHHHLCRLCSKVWSGSPWDEAAVEQEHSSYSRRTRLAAILHAVTGEEKWAAWAKQVLLFYAERYSSFVLHDIFGKQGEEAGKYGARVQNQTLSEAAWLGPLAQAFTVLRLNGRLTEEEQKRIAGKLFYPAVDVINRNPRRESNWQAYHNFAMAAVAEAVQDRPLLHRAIHDPDNGFLFQMERSVGTDGFWFEGAWSYHFYTLEAQLQIVWSALGLGERLYEHDRFAAMFRIPLQACWPDYTFPAIHDSVEIALRDHAHLFEFAFAQYGIGKELLQRSERTSLYSLLFGRPLASREGKELGVSAGDGASRPAGRSSVCLLRKPGMAVARTGDSPAAQSVYLDYGGHGDWHGHYDKLHLMYYARGRSWLTDAGMLPYNNPLHDAWFRQTIAHNTIVIGGRSQNASNGALLIAEEDNGVIRLTAEVADAYEGARIERRVTLAEGILIDICTVACDREQVIDWVVHTPGVPVPNSSHRLCPVEASELSFEDGYPFLKEIVRIDRTGNEWMLEWKWDEGEGADERMQVYGWDGEVSLLYLAESPAMPEIGRRSALIRRRSGVRHAEFVTVFRPCRQGDGPLDFRLFKERAHGN</sequence>